<evidence type="ECO:0000313" key="2">
    <source>
        <dbReference type="Proteomes" id="UP000219338"/>
    </source>
</evidence>
<proteinExistence type="predicted"/>
<keyword evidence="2" id="KW-1185">Reference proteome</keyword>
<dbReference type="EMBL" id="FUEG01000010">
    <property type="protein sequence ID" value="SJL08995.1"/>
    <property type="molecule type" value="Genomic_DNA"/>
</dbReference>
<gene>
    <name evidence="1" type="ORF">ARMOST_12371</name>
</gene>
<organism evidence="1 2">
    <name type="scientific">Armillaria ostoyae</name>
    <name type="common">Armillaria root rot fungus</name>
    <dbReference type="NCBI Taxonomy" id="47428"/>
    <lineage>
        <taxon>Eukaryota</taxon>
        <taxon>Fungi</taxon>
        <taxon>Dikarya</taxon>
        <taxon>Basidiomycota</taxon>
        <taxon>Agaricomycotina</taxon>
        <taxon>Agaricomycetes</taxon>
        <taxon>Agaricomycetidae</taxon>
        <taxon>Agaricales</taxon>
        <taxon>Marasmiineae</taxon>
        <taxon>Physalacriaceae</taxon>
        <taxon>Armillaria</taxon>
    </lineage>
</organism>
<sequence length="92" mass="10071">MGVGRKTLLVVYGDHADCYSTAVAYSASSLPQVSAWEDVNINALAIICCGLVHGGRWRSIIEEYIEKVIHSLSTVHTSHHHINHPQALYSTA</sequence>
<name>A0A284RJS0_ARMOS</name>
<reference evidence="2" key="1">
    <citation type="journal article" date="2017" name="Nat. Ecol. Evol.">
        <title>Genome expansion and lineage-specific genetic innovations in the forest pathogenic fungi Armillaria.</title>
        <authorList>
            <person name="Sipos G."/>
            <person name="Prasanna A.N."/>
            <person name="Walter M.C."/>
            <person name="O'Connor E."/>
            <person name="Balint B."/>
            <person name="Krizsan K."/>
            <person name="Kiss B."/>
            <person name="Hess J."/>
            <person name="Varga T."/>
            <person name="Slot J."/>
            <person name="Riley R."/>
            <person name="Boka B."/>
            <person name="Rigling D."/>
            <person name="Barry K."/>
            <person name="Lee J."/>
            <person name="Mihaltcheva S."/>
            <person name="LaButti K."/>
            <person name="Lipzen A."/>
            <person name="Waldron R."/>
            <person name="Moloney N.M."/>
            <person name="Sperisen C."/>
            <person name="Kredics L."/>
            <person name="Vagvoelgyi C."/>
            <person name="Patrignani A."/>
            <person name="Fitzpatrick D."/>
            <person name="Nagy I."/>
            <person name="Doyle S."/>
            <person name="Anderson J.B."/>
            <person name="Grigoriev I.V."/>
            <person name="Gueldener U."/>
            <person name="Muensterkoetter M."/>
            <person name="Nagy L.G."/>
        </authorList>
    </citation>
    <scope>NUCLEOTIDE SEQUENCE [LARGE SCALE GENOMIC DNA]</scope>
    <source>
        <strain evidence="2">C18/9</strain>
    </source>
</reference>
<dbReference type="AlphaFoldDB" id="A0A284RJS0"/>
<protein>
    <submittedName>
        <fullName evidence="1">Uncharacterized protein</fullName>
    </submittedName>
</protein>
<accession>A0A284RJS0</accession>
<dbReference type="Proteomes" id="UP000219338">
    <property type="component" value="Unassembled WGS sequence"/>
</dbReference>
<evidence type="ECO:0000313" key="1">
    <source>
        <dbReference type="EMBL" id="SJL08995.1"/>
    </source>
</evidence>